<dbReference type="SMART" id="SM00369">
    <property type="entry name" value="LRR_TYP"/>
    <property type="match status" value="44"/>
</dbReference>
<feature type="domain" description="LRRNT" evidence="12">
    <location>
        <begin position="1429"/>
        <end position="1461"/>
    </location>
</feature>
<dbReference type="FunFam" id="3.80.10.10:FF:001438">
    <property type="entry name" value="Uncharacterized protein"/>
    <property type="match status" value="2"/>
</dbReference>
<evidence type="ECO:0000313" key="15">
    <source>
        <dbReference type="Proteomes" id="UP000838412"/>
    </source>
</evidence>
<keyword evidence="6" id="KW-0677">Repeat</keyword>
<sequence length="2568" mass="286027">MREAQWFIVLTVFGLTQWLRSVQGCPPECQFCSEGTVQCSEQALKAIPTGLPSSVTRMYLSHNDITTIPASAFASMDNLQYLLLDHNKLSDSGIHEKSFLNISNLEYLYLSDNHLTKVPPNLPAALVHLDVQNNVISAISGLPFLQLQRLEVLNMENNRLQSQNIPANAFLGLKNIRTLDLSRNSFTSVPQLTLRSVSNTLRRLDLSDNNLGTIQPLCFSNYKALRSLDLTRAGISSIDPTAFLGTWRLQELRLEFNNLTSVPTDALLEIDYLEELYLTGNPIDQLASSSFIKLSELKTLDISHAKLGTFNKWVFRKLQKLEFLSLAHNPGITQLDRNSFIDLPNLQHLELHGCGLTDIDAEMFLQISELSSVSLYGNRWDCVSHLCSLKDWLTVTKVIVPKKAHIACEQPAVFQGLPIMAIDRTIMCVPNALYSDSNVGQLVCPPRCGCNETVLDCRRGEHRKVPRNMPATTEVLYIQDNKVVKITVKSFRNANNLRELYLQRNFLMNDRIDDGSFSSLISLQTLDLSNNLFRSFPSEILHVSYGLRKLALSGNPIPYVSVEILRHFVKLEDLTMAHTNIRSLQVGTFEGLQQLKQLDLSYNKLSTVPSGIFKGMHHLKSLSLQGNPITTMSGSSFSGLTNLRDLDIREAALPSVQKGTFRWMPQLTTLLLSGSRELTHVEDYAFGDLPKLSYLTLDECNIKTLKREALSTVKPLQRVLLNGNPWTCDINICWMVGWLNSGEVASAHGDDLRCATPLQTVGLQVREVAGTMCTVINTKERTNIPDYRPIIISKDPIEQFEPFSSSEKSVPDANRPEMPDEAPSTKVHPTRGPGPNPAVDNGNHATDADRDSNIVVLVGPPDLHSCNLEWVGTQLFQKARLVKVYLHNNPWACGEGICSMVEWIESGKVDVPHTESLRCASPSKFKDMGLLEASRLLCGGKYGDRRTDTILTEQEYTSTRSTTGREDISPDATTISTSPEHRLTSSSSGYTDLVTSTSEPPHQSTQLQTTTTSNGQGGRGSESTTAATGSGVTLSPHFPFDDTVTGVIPTTQSSQRRYYDIEDVEAGDGRSDSFCSPGCTCYGSSVRCIQAGLTLIPAASNTTKHLYLQNNDIANLRPSVRRMSDLTSLVHLHLEKNGICDDCLVFSAFQTMQKLEGLYLSNNTLRSLTSVNALPTWLKYLDLSDNVFGDISDETFVNFTILVELKMNNVNLSRIDPGAFLGLFSLRRLHLDDNKLFTVPTSSLRVLVSLEYLSMKQNPISYLTAGAFRGLNKLEYLDLRESNISFISENAFISLTNLRSLLLSGSRTLKTVSVGTFSRLQSLRSLQLDRCGFRTLSPEALSIAKNLSWVTLHDNPWECQQEICRLYKTLDKTEIYVPYTETLTCRAANSSEKQQIIQYCELSTGIDNTEAVRWQALAALAAREISETACPRKCTCFGTSVDCADGSLGAVPEHLPDKAEMLMLQNNKIPGIAQGTFLNMKKLRRLHLDNNLIRNNRLSADSLKGLQSLEGLFLSNNGLTVFPGKFLAGAANSLTQLDLSGNKITAMSPGTFAKLRSLRQLFLKNLGLTVINKALFVPLKKLEELLLDYNNLTDRSLLGIRYLYNIRKLSLRGNPISNLNHLSFVDKSKLEYLDLRELQILVISSSAFSEVPRLHTLLLSDNSRLRGIHPLAFVGLKYLKSVEMNGCALKAIPPGLLRRIDTLEWLTLHDNPWACSRRLCWLVRWMSSSSVSVPYRHRLTCSSPRRLKGSRVDTLHICPAITSAEPTHRPTLHSTLPYTATKRLAIAQNASMPPDMIVTKSTVSTYSVTDVILLPTPPKSTPLPGGHVTTSTKVPVSLDSGYGRPQPDRAVHPPCPTRCRCRGHFVDCAFAGLKTIPDGLPSDIRHLYLDGNYISRIGPRVFSGMPRLQVLQMQNNSLTSASIHRNAFDGLRNLRYLFLSKNKLTTIPTSLPNTVEFLHVHNNLITKASALTVVNLMVKLPRLKRLTLHKNPWHCNRGICFLKKWMESTNVYIPYRSNITCAGPQSIEVKVIDKVSSAVFCRIPMTHMGNETSATTTYLTPDAILTTAGTPVVHTSTQSRRVVPAVPSATISPKESHTQSCPDRCLCKQTLVQCRYAGLKTVPTNIPPNTTFLYLDNNQISHFRPDSFANLENLRGLQLQNNAIADGGLVDALKKLKNLQFLYLNVNKLTRIPKGLPSKLEYLYLDTNHITDLTSDQVESLQLEAPNLLAMTLHNNPWRCGQRLCPLLQWLNSTDILVPERDRLICHRPRKMEGRRIEATWEYVCKSRGPQEPDTIVLQSPTIQGSTYSYRTGLSFTTSRPVPEKTGEDNYIVIPAEDGHDSMTIPDDDHVIDIHPNIVDIPTNYEIDYFPDSDIDIHHETDPLPGVEIDVDHSRKVNVIDPPPDNDIPSHPTPGPTKKVDIHNNIDFYPHPRPTQSDIEGFIRVVDHIDNTVGSSIDTHKSDIHLPNIPEPLQIPPTQRNSNDSGSTKRCPSECFCDDFGSVDCSNIGLEEVPINIPATTRHLYLDENEITALPPGSMDDLQDLNTLEIHNNYISNDGIGSGFFKST</sequence>
<dbReference type="PROSITE" id="PS51450">
    <property type="entry name" value="LRR"/>
    <property type="match status" value="14"/>
</dbReference>
<evidence type="ECO:0000256" key="9">
    <source>
        <dbReference type="ARBA" id="ARBA00023180"/>
    </source>
</evidence>
<feature type="domain" description="LRRCT" evidence="13">
    <location>
        <begin position="378"/>
        <end position="429"/>
    </location>
</feature>
<dbReference type="InterPro" id="IPR000372">
    <property type="entry name" value="LRRNT"/>
</dbReference>
<feature type="region of interest" description="Disordered" evidence="10">
    <location>
        <begin position="949"/>
        <end position="1047"/>
    </location>
</feature>
<dbReference type="FunFam" id="3.80.10.10:FF:001164">
    <property type="entry name" value="GH01279p"/>
    <property type="match status" value="1"/>
</dbReference>
<feature type="region of interest" description="Disordered" evidence="10">
    <location>
        <begin position="802"/>
        <end position="847"/>
    </location>
</feature>
<evidence type="ECO:0000256" key="10">
    <source>
        <dbReference type="SAM" id="MobiDB-lite"/>
    </source>
</evidence>
<gene>
    <name evidence="14" type="primary">SLIT3</name>
    <name evidence="14" type="ORF">BLAG_LOCUS20141</name>
</gene>
<dbReference type="InterPro" id="IPR000483">
    <property type="entry name" value="Cys-rich_flank_reg_C"/>
</dbReference>
<feature type="domain" description="LRRNT" evidence="12">
    <location>
        <begin position="2490"/>
        <end position="2523"/>
    </location>
</feature>
<protein>
    <submittedName>
        <fullName evidence="14">SLIT3 protein</fullName>
    </submittedName>
</protein>
<organism evidence="14 15">
    <name type="scientific">Branchiostoma lanceolatum</name>
    <name type="common">Common lancelet</name>
    <name type="synonym">Amphioxus lanceolatum</name>
    <dbReference type="NCBI Taxonomy" id="7740"/>
    <lineage>
        <taxon>Eukaryota</taxon>
        <taxon>Metazoa</taxon>
        <taxon>Chordata</taxon>
        <taxon>Cephalochordata</taxon>
        <taxon>Leptocardii</taxon>
        <taxon>Amphioxiformes</taxon>
        <taxon>Branchiostomatidae</taxon>
        <taxon>Branchiostoma</taxon>
    </lineage>
</organism>
<keyword evidence="8" id="KW-0472">Membrane</keyword>
<keyword evidence="15" id="KW-1185">Reference proteome</keyword>
<dbReference type="PANTHER" id="PTHR45712:SF22">
    <property type="entry name" value="INSULIN-LIKE GROWTH FACTOR-BINDING PROTEIN COMPLEX ACID LABILE SUBUNIT"/>
    <property type="match status" value="1"/>
</dbReference>
<evidence type="ECO:0000256" key="5">
    <source>
        <dbReference type="ARBA" id="ARBA00022729"/>
    </source>
</evidence>
<dbReference type="SMART" id="SM00364">
    <property type="entry name" value="LRR_BAC"/>
    <property type="match status" value="17"/>
</dbReference>
<dbReference type="InterPro" id="IPR003591">
    <property type="entry name" value="Leu-rich_rpt_typical-subtyp"/>
</dbReference>
<keyword evidence="2" id="KW-1003">Cell membrane</keyword>
<dbReference type="PANTHER" id="PTHR45712">
    <property type="entry name" value="AGAP008170-PA"/>
    <property type="match status" value="1"/>
</dbReference>
<keyword evidence="3" id="KW-0433">Leucine-rich repeat</keyword>
<feature type="compositionally biased region" description="Low complexity" evidence="10">
    <location>
        <begin position="1003"/>
        <end position="1014"/>
    </location>
</feature>
<dbReference type="InterPro" id="IPR001611">
    <property type="entry name" value="Leu-rich_rpt"/>
</dbReference>
<dbReference type="InterPro" id="IPR050333">
    <property type="entry name" value="SLRP"/>
</dbReference>
<feature type="domain" description="LRRNT" evidence="12">
    <location>
        <begin position="443"/>
        <end position="475"/>
    </location>
</feature>
<dbReference type="SMART" id="SM00082">
    <property type="entry name" value="LRRCT"/>
    <property type="match status" value="7"/>
</dbReference>
<accession>A0A8K0EU94</accession>
<dbReference type="EMBL" id="OV696690">
    <property type="protein sequence ID" value="CAH1266579.1"/>
    <property type="molecule type" value="Genomic_DNA"/>
</dbReference>
<dbReference type="GO" id="GO:0005886">
    <property type="term" value="C:plasma membrane"/>
    <property type="evidence" value="ECO:0007669"/>
    <property type="project" value="UniProtKB-SubCell"/>
</dbReference>
<keyword evidence="4" id="KW-0812">Transmembrane</keyword>
<feature type="domain" description="LRRNT" evidence="12">
    <location>
        <begin position="24"/>
        <end position="57"/>
    </location>
</feature>
<feature type="domain" description="LRRCT" evidence="13">
    <location>
        <begin position="1991"/>
        <end position="2042"/>
    </location>
</feature>
<dbReference type="OrthoDB" id="6151172at2759"/>
<feature type="domain" description="LRRCT" evidence="13">
    <location>
        <begin position="724"/>
        <end position="774"/>
    </location>
</feature>
<feature type="domain" description="LRRCT" evidence="13">
    <location>
        <begin position="889"/>
        <end position="939"/>
    </location>
</feature>
<reference evidence="14" key="1">
    <citation type="submission" date="2022-01" db="EMBL/GenBank/DDBJ databases">
        <authorList>
            <person name="Braso-Vives M."/>
        </authorList>
    </citation>
    <scope>NUCLEOTIDE SEQUENCE</scope>
</reference>
<keyword evidence="5 11" id="KW-0732">Signal</keyword>
<dbReference type="SMART" id="SM00013">
    <property type="entry name" value="LRRNT"/>
    <property type="match status" value="7"/>
</dbReference>
<dbReference type="Proteomes" id="UP000838412">
    <property type="component" value="Chromosome 5"/>
</dbReference>
<dbReference type="Pfam" id="PF13855">
    <property type="entry name" value="LRR_8"/>
    <property type="match status" value="13"/>
</dbReference>
<keyword evidence="7" id="KW-1133">Transmembrane helix</keyword>
<feature type="domain" description="LRRCT" evidence="13">
    <location>
        <begin position="1711"/>
        <end position="1759"/>
    </location>
</feature>
<evidence type="ECO:0000256" key="11">
    <source>
        <dbReference type="SAM" id="SignalP"/>
    </source>
</evidence>
<evidence type="ECO:0000256" key="8">
    <source>
        <dbReference type="ARBA" id="ARBA00023136"/>
    </source>
</evidence>
<feature type="signal peptide" evidence="11">
    <location>
        <begin position="1"/>
        <end position="24"/>
    </location>
</feature>
<feature type="compositionally biased region" description="Polar residues" evidence="10">
    <location>
        <begin position="949"/>
        <end position="962"/>
    </location>
</feature>
<dbReference type="SMART" id="SM00365">
    <property type="entry name" value="LRR_SD22"/>
    <property type="match status" value="14"/>
</dbReference>
<feature type="compositionally biased region" description="Polar residues" evidence="10">
    <location>
        <begin position="2476"/>
        <end position="2490"/>
    </location>
</feature>
<evidence type="ECO:0000256" key="6">
    <source>
        <dbReference type="ARBA" id="ARBA00022737"/>
    </source>
</evidence>
<feature type="domain" description="LRRNT" evidence="12">
    <location>
        <begin position="2100"/>
        <end position="2132"/>
    </location>
</feature>
<feature type="domain" description="LRRNT" evidence="12">
    <location>
        <begin position="1854"/>
        <end position="1886"/>
    </location>
</feature>
<comment type="subcellular location">
    <subcellularLocation>
        <location evidence="1">Cell membrane</location>
    </subcellularLocation>
</comment>
<feature type="domain" description="LRRNT" evidence="12">
    <location>
        <begin position="1074"/>
        <end position="1105"/>
    </location>
</feature>
<evidence type="ECO:0000256" key="1">
    <source>
        <dbReference type="ARBA" id="ARBA00004236"/>
    </source>
</evidence>
<feature type="compositionally biased region" description="Polar residues" evidence="10">
    <location>
        <begin position="971"/>
        <end position="1002"/>
    </location>
</feature>
<evidence type="ECO:0000256" key="4">
    <source>
        <dbReference type="ARBA" id="ARBA00022692"/>
    </source>
</evidence>
<dbReference type="InterPro" id="IPR032675">
    <property type="entry name" value="LRR_dom_sf"/>
</dbReference>
<feature type="compositionally biased region" description="Polar residues" evidence="10">
    <location>
        <begin position="1022"/>
        <end position="1033"/>
    </location>
</feature>
<proteinExistence type="predicted"/>
<evidence type="ECO:0000313" key="14">
    <source>
        <dbReference type="EMBL" id="CAH1266579.1"/>
    </source>
</evidence>
<feature type="region of interest" description="Disordered" evidence="10">
    <location>
        <begin position="2459"/>
        <end position="2490"/>
    </location>
</feature>
<dbReference type="Gene3D" id="3.80.10.10">
    <property type="entry name" value="Ribonuclease Inhibitor"/>
    <property type="match status" value="15"/>
</dbReference>
<evidence type="ECO:0000259" key="12">
    <source>
        <dbReference type="SMART" id="SM00013"/>
    </source>
</evidence>
<evidence type="ECO:0000256" key="3">
    <source>
        <dbReference type="ARBA" id="ARBA00022614"/>
    </source>
</evidence>
<feature type="domain" description="LRRCT" evidence="13">
    <location>
        <begin position="1355"/>
        <end position="1405"/>
    </location>
</feature>
<feature type="chain" id="PRO_5035459396" evidence="11">
    <location>
        <begin position="25"/>
        <end position="2568"/>
    </location>
</feature>
<feature type="domain" description="LRRCT" evidence="13">
    <location>
        <begin position="2236"/>
        <end position="2286"/>
    </location>
</feature>
<name>A0A8K0EU94_BRALA</name>
<evidence type="ECO:0000256" key="2">
    <source>
        <dbReference type="ARBA" id="ARBA00022475"/>
    </source>
</evidence>
<evidence type="ECO:0000259" key="13">
    <source>
        <dbReference type="SMART" id="SM00082"/>
    </source>
</evidence>
<evidence type="ECO:0000256" key="7">
    <source>
        <dbReference type="ARBA" id="ARBA00022989"/>
    </source>
</evidence>
<keyword evidence="9" id="KW-0325">Glycoprotein</keyword>
<dbReference type="SUPFAM" id="SSF52058">
    <property type="entry name" value="L domain-like"/>
    <property type="match status" value="7"/>
</dbReference>
<dbReference type="GO" id="GO:0005615">
    <property type="term" value="C:extracellular space"/>
    <property type="evidence" value="ECO:0007669"/>
    <property type="project" value="TreeGrafter"/>
</dbReference>